<gene>
    <name evidence="2" type="ORF">EYB53_012385</name>
</gene>
<evidence type="ECO:0000313" key="2">
    <source>
        <dbReference type="EMBL" id="MBP1466504.1"/>
    </source>
</evidence>
<evidence type="ECO:0000313" key="3">
    <source>
        <dbReference type="Proteomes" id="UP001193081"/>
    </source>
</evidence>
<accession>A0ABS4DAN4</accession>
<protein>
    <submittedName>
        <fullName evidence="2">Uncharacterized protein</fullName>
    </submittedName>
</protein>
<name>A0ABS4DAN4_9CHLR</name>
<keyword evidence="3" id="KW-1185">Reference proteome</keyword>
<reference evidence="2 3" key="1">
    <citation type="submission" date="2021-03" db="EMBL/GenBank/DDBJ databases">
        <authorList>
            <person name="Grouzdev D.S."/>
        </authorList>
    </citation>
    <scope>NUCLEOTIDE SEQUENCE [LARGE SCALE GENOMIC DNA]</scope>
    <source>
        <strain evidence="2 3">M50-1</strain>
    </source>
</reference>
<dbReference type="Proteomes" id="UP001193081">
    <property type="component" value="Unassembled WGS sequence"/>
</dbReference>
<evidence type="ECO:0000256" key="1">
    <source>
        <dbReference type="SAM" id="MobiDB-lite"/>
    </source>
</evidence>
<comment type="caution">
    <text evidence="2">The sequence shown here is derived from an EMBL/GenBank/DDBJ whole genome shotgun (WGS) entry which is preliminary data.</text>
</comment>
<proteinExistence type="predicted"/>
<sequence length="113" mass="12281">MADAQSIDTAARKNDDLVDVTEAFSKGLAQMGVLAVSWPFYFLPAKERDDAIATTTRLFTSVGELHLNLVRNALRSLGDVVREVSKPVDAPMATTPHRTTTKVPIETAPSAKR</sequence>
<organism evidence="2 3">
    <name type="scientific">Candidatus Chloroploca mongolica</name>
    <dbReference type="NCBI Taxonomy" id="2528176"/>
    <lineage>
        <taxon>Bacteria</taxon>
        <taxon>Bacillati</taxon>
        <taxon>Chloroflexota</taxon>
        <taxon>Chloroflexia</taxon>
        <taxon>Chloroflexales</taxon>
        <taxon>Chloroflexineae</taxon>
        <taxon>Oscillochloridaceae</taxon>
        <taxon>Candidatus Chloroploca</taxon>
    </lineage>
</organism>
<feature type="region of interest" description="Disordered" evidence="1">
    <location>
        <begin position="88"/>
        <end position="113"/>
    </location>
</feature>
<dbReference type="RefSeq" id="WP_135478499.1">
    <property type="nucleotide sequence ID" value="NZ_SIJK02000020.1"/>
</dbReference>
<dbReference type="EMBL" id="SIJK02000020">
    <property type="protein sequence ID" value="MBP1466504.1"/>
    <property type="molecule type" value="Genomic_DNA"/>
</dbReference>